<dbReference type="PANTHER" id="PTHR19134:SF562">
    <property type="entry name" value="PROTEIN-TYROSINE-PHOSPHATASE"/>
    <property type="match status" value="1"/>
</dbReference>
<keyword evidence="6" id="KW-1133">Transmembrane helix</keyword>
<dbReference type="AlphaFoldDB" id="A0A9D4BYZ8"/>
<evidence type="ECO:0000259" key="8">
    <source>
        <dbReference type="PROSITE" id="PS50056"/>
    </source>
</evidence>
<name>A0A9D4BYZ8_DREPO</name>
<evidence type="ECO:0000256" key="3">
    <source>
        <dbReference type="ARBA" id="ARBA00022801"/>
    </source>
</evidence>
<evidence type="ECO:0000313" key="9">
    <source>
        <dbReference type="EMBL" id="KAH3713604.1"/>
    </source>
</evidence>
<dbReference type="InterPro" id="IPR000242">
    <property type="entry name" value="PTP_cat"/>
</dbReference>
<dbReference type="Gene3D" id="3.90.190.10">
    <property type="entry name" value="Protein tyrosine phosphatase superfamily"/>
    <property type="match status" value="2"/>
</dbReference>
<dbReference type="FunFam" id="3.90.190.10:FF:000102">
    <property type="entry name" value="Receptor-type tyrosine-protein phosphatase"/>
    <property type="match status" value="1"/>
</dbReference>
<feature type="domain" description="Tyrosine specific protein phosphatases" evidence="8">
    <location>
        <begin position="804"/>
        <end position="875"/>
    </location>
</feature>
<dbReference type="SUPFAM" id="SSF52799">
    <property type="entry name" value="(Phosphotyrosine protein) phosphatases II"/>
    <property type="match status" value="2"/>
</dbReference>
<keyword evidence="4" id="KW-0904">Protein phosphatase</keyword>
<dbReference type="Proteomes" id="UP000828390">
    <property type="component" value="Unassembled WGS sequence"/>
</dbReference>
<evidence type="ECO:0000259" key="7">
    <source>
        <dbReference type="PROSITE" id="PS50055"/>
    </source>
</evidence>
<dbReference type="EMBL" id="JAIWYP010000014">
    <property type="protein sequence ID" value="KAH3713604.1"/>
    <property type="molecule type" value="Genomic_DNA"/>
</dbReference>
<keyword evidence="10" id="KW-1185">Reference proteome</keyword>
<dbReference type="GO" id="GO:0004725">
    <property type="term" value="F:protein tyrosine phosphatase activity"/>
    <property type="evidence" value="ECO:0007669"/>
    <property type="project" value="UniProtKB-EC"/>
</dbReference>
<evidence type="ECO:0000256" key="5">
    <source>
        <dbReference type="ARBA" id="ARBA00051722"/>
    </source>
</evidence>
<reference evidence="9" key="2">
    <citation type="submission" date="2020-11" db="EMBL/GenBank/DDBJ databases">
        <authorList>
            <person name="McCartney M.A."/>
            <person name="Auch B."/>
            <person name="Kono T."/>
            <person name="Mallez S."/>
            <person name="Becker A."/>
            <person name="Gohl D.M."/>
            <person name="Silverstein K.A.T."/>
            <person name="Koren S."/>
            <person name="Bechman K.B."/>
            <person name="Herman A."/>
            <person name="Abrahante J.E."/>
            <person name="Garbe J."/>
        </authorList>
    </citation>
    <scope>NUCLEOTIDE SEQUENCE</scope>
    <source>
        <strain evidence="9">Duluth1</strain>
        <tissue evidence="9">Whole animal</tissue>
    </source>
</reference>
<comment type="catalytic activity">
    <reaction evidence="5">
        <text>O-phospho-L-tyrosyl-[protein] + H2O = L-tyrosyl-[protein] + phosphate</text>
        <dbReference type="Rhea" id="RHEA:10684"/>
        <dbReference type="Rhea" id="RHEA-COMP:10136"/>
        <dbReference type="Rhea" id="RHEA-COMP:20101"/>
        <dbReference type="ChEBI" id="CHEBI:15377"/>
        <dbReference type="ChEBI" id="CHEBI:43474"/>
        <dbReference type="ChEBI" id="CHEBI:46858"/>
        <dbReference type="ChEBI" id="CHEBI:61978"/>
        <dbReference type="EC" id="3.1.3.48"/>
    </reaction>
</comment>
<dbReference type="PRINTS" id="PR00700">
    <property type="entry name" value="PRTYPHPHTASE"/>
</dbReference>
<accession>A0A9D4BYZ8</accession>
<gene>
    <name evidence="9" type="ORF">DPMN_073397</name>
</gene>
<dbReference type="SUPFAM" id="SSF57184">
    <property type="entry name" value="Growth factor receptor domain"/>
    <property type="match status" value="1"/>
</dbReference>
<keyword evidence="3" id="KW-0378">Hydrolase</keyword>
<dbReference type="PANTHER" id="PTHR19134">
    <property type="entry name" value="RECEPTOR-TYPE TYROSINE-PROTEIN PHOSPHATASE"/>
    <property type="match status" value="1"/>
</dbReference>
<dbReference type="EC" id="3.1.3.48" evidence="2"/>
<reference evidence="9" key="1">
    <citation type="journal article" date="2019" name="bioRxiv">
        <title>The Genome of the Zebra Mussel, Dreissena polymorpha: A Resource for Invasive Species Research.</title>
        <authorList>
            <person name="McCartney M.A."/>
            <person name="Auch B."/>
            <person name="Kono T."/>
            <person name="Mallez S."/>
            <person name="Zhang Y."/>
            <person name="Obille A."/>
            <person name="Becker A."/>
            <person name="Abrahante J.E."/>
            <person name="Garbe J."/>
            <person name="Badalamenti J.P."/>
            <person name="Herman A."/>
            <person name="Mangelson H."/>
            <person name="Liachko I."/>
            <person name="Sullivan S."/>
            <person name="Sone E.D."/>
            <person name="Koren S."/>
            <person name="Silverstein K.A.T."/>
            <person name="Beckman K.B."/>
            <person name="Gohl D.M."/>
        </authorList>
    </citation>
    <scope>NUCLEOTIDE SEQUENCE</scope>
    <source>
        <strain evidence="9">Duluth1</strain>
        <tissue evidence="9">Whole animal</tissue>
    </source>
</reference>
<evidence type="ECO:0000256" key="2">
    <source>
        <dbReference type="ARBA" id="ARBA00013064"/>
    </source>
</evidence>
<feature type="transmembrane region" description="Helical" evidence="6">
    <location>
        <begin position="524"/>
        <end position="547"/>
    </location>
</feature>
<keyword evidence="6" id="KW-0812">Transmembrane</keyword>
<feature type="domain" description="Tyrosine-protein phosphatase" evidence="7">
    <location>
        <begin position="916"/>
        <end position="1179"/>
    </location>
</feature>
<dbReference type="InterPro" id="IPR016130">
    <property type="entry name" value="Tyr_Pase_AS"/>
</dbReference>
<dbReference type="Pfam" id="PF00102">
    <property type="entry name" value="Y_phosphatase"/>
    <property type="match status" value="2"/>
</dbReference>
<dbReference type="CDD" id="cd00047">
    <property type="entry name" value="PTPc"/>
    <property type="match status" value="2"/>
</dbReference>
<dbReference type="SMART" id="SM00181">
    <property type="entry name" value="EGF"/>
    <property type="match status" value="8"/>
</dbReference>
<evidence type="ECO:0000256" key="6">
    <source>
        <dbReference type="SAM" id="Phobius"/>
    </source>
</evidence>
<dbReference type="SMART" id="SM00404">
    <property type="entry name" value="PTPc_motif"/>
    <property type="match status" value="2"/>
</dbReference>
<comment type="similarity">
    <text evidence="1">Belongs to the protein-tyrosine phosphatase family.</text>
</comment>
<organism evidence="9 10">
    <name type="scientific">Dreissena polymorpha</name>
    <name type="common">Zebra mussel</name>
    <name type="synonym">Mytilus polymorpha</name>
    <dbReference type="NCBI Taxonomy" id="45954"/>
    <lineage>
        <taxon>Eukaryota</taxon>
        <taxon>Metazoa</taxon>
        <taxon>Spiralia</taxon>
        <taxon>Lophotrochozoa</taxon>
        <taxon>Mollusca</taxon>
        <taxon>Bivalvia</taxon>
        <taxon>Autobranchia</taxon>
        <taxon>Heteroconchia</taxon>
        <taxon>Euheterodonta</taxon>
        <taxon>Imparidentia</taxon>
        <taxon>Neoheterodontei</taxon>
        <taxon>Myida</taxon>
        <taxon>Dreissenoidea</taxon>
        <taxon>Dreissenidae</taxon>
        <taxon>Dreissena</taxon>
    </lineage>
</organism>
<proteinExistence type="inferred from homology"/>
<dbReference type="InterPro" id="IPR000742">
    <property type="entry name" value="EGF"/>
</dbReference>
<evidence type="ECO:0000256" key="4">
    <source>
        <dbReference type="ARBA" id="ARBA00022912"/>
    </source>
</evidence>
<dbReference type="SMART" id="SM00194">
    <property type="entry name" value="PTPc"/>
    <property type="match status" value="2"/>
</dbReference>
<dbReference type="InterPro" id="IPR029021">
    <property type="entry name" value="Prot-tyrosine_phosphatase-like"/>
</dbReference>
<dbReference type="PROSITE" id="PS00383">
    <property type="entry name" value="TYR_PHOSPHATASE_1"/>
    <property type="match status" value="2"/>
</dbReference>
<dbReference type="PROSITE" id="PS50056">
    <property type="entry name" value="TYR_PHOSPHATASE_2"/>
    <property type="match status" value="2"/>
</dbReference>
<feature type="domain" description="Tyrosine specific protein phosphatases" evidence="8">
    <location>
        <begin position="1093"/>
        <end position="1170"/>
    </location>
</feature>
<feature type="domain" description="Tyrosine-protein phosphatase" evidence="7">
    <location>
        <begin position="630"/>
        <end position="884"/>
    </location>
</feature>
<keyword evidence="6" id="KW-0472">Membrane</keyword>
<comment type="caution">
    <text evidence="9">The sequence shown here is derived from an EMBL/GenBank/DDBJ whole genome shotgun (WGS) entry which is preliminary data.</text>
</comment>
<evidence type="ECO:0000256" key="1">
    <source>
        <dbReference type="ARBA" id="ARBA00009580"/>
    </source>
</evidence>
<dbReference type="Gene3D" id="2.170.300.10">
    <property type="entry name" value="Tie2 ligand-binding domain superfamily"/>
    <property type="match status" value="3"/>
</dbReference>
<protein>
    <recommendedName>
        <fullName evidence="2">protein-tyrosine-phosphatase</fullName>
        <ecNumber evidence="2">3.1.3.48</ecNumber>
    </recommendedName>
</protein>
<dbReference type="InterPro" id="IPR003595">
    <property type="entry name" value="Tyr_Pase_cat"/>
</dbReference>
<dbReference type="InterPro" id="IPR000387">
    <property type="entry name" value="Tyr_Pase_dom"/>
</dbReference>
<dbReference type="InterPro" id="IPR050348">
    <property type="entry name" value="Protein-Tyr_Phosphatase"/>
</dbReference>
<dbReference type="InterPro" id="IPR009030">
    <property type="entry name" value="Growth_fac_rcpt_cys_sf"/>
</dbReference>
<evidence type="ECO:0000313" key="10">
    <source>
        <dbReference type="Proteomes" id="UP000828390"/>
    </source>
</evidence>
<sequence>MACDKLNGTCFGGCRPGFDFNKSATCNVECDNGTYGTNCSKECSQHCSPQLSCDKSNGACFGHCRPGFNFTRDVTCNIECENGTFGDNCVEICSTNCQNPKLCNKTDGTCIIGCRAGYDFKKNATCHQECDDGQYGFNCTNLCPNCFGTCNKTDGACLGGCIPGYDFKRNKTCTEACTTGYYGSLCNSTCHCQDVKTCDPISGICSNGMCAPGWKLDNCSTECEKGHYGLNCSQTCDNHCSDPLSCDKADGTCFEGCISGYDFQTNSTCNVECAVGKFGLNCNQTCSEHCSEHNSCNKTDGYCIGGCTPGYDFLKNASCNRECANGNFGLNCSNVCSKNCEDSSFCNKSNGYCFGGCRAGYDFESDPTCNKECDDGKFGINCSYPCSYHCLESRPCNKTDGVCIGGCSPGYNFKPDQQCNLECENGKYGKNCATDCNCNYCHHVNGSCTVFANSCFTGFTLGLADICTSCNPGLYGDNCSMECHCDRCDNVNGSCALLSFVCHDGFHFEQGLCKADDVDSSSSAAVGGGVGAAVGVIVAIAVVVIVLRRRHMLKRNTEQHDTAEMTDISKTLRTSTGHDNFAYSDAAGHKIYENPDIDDYYSFKSVVPGIKVHLLWDYIREKTKHGSSYFADEFSKLSKGLIYKHDVASLPENRGKNRYREMFAYDHSRVPLTKDKSTDSEYINACFIHGFEKVKKFIASQGPTEKMIDDFWRMIWQQRVEKIAMLTNLIELGTLKCLQYWPEELNGVSTFGDVSVKYIGVKETYDYIIRTFNINKGKETRLVKQFHLKTWPDKDVPDTTWCLLDFWRAVDTNVSSNTSPIVVHCSAGVGRTGTFIALDNLIIQGRMECSVRPFPMVEALRQQRVSMVQTKEQYVYLHEALAEALLIGTHHTLTRQFEDIYQYIIGTEKGSNSSRMDEQFDLIMRSVEDSAIEVYPTASSEPMYGNVETAMLEIDAYRPQLMKRGSKFIQQLGTMLLPTIGNTNALLVCMSPTDQHLEEFWSLVEEQHVTTVISLAAHGSEPYETCQYLGARGSGRVGQFSVNYIHEKKNKGSVERTFSFRDENHEDEDYMTTIKQFQLTSWLEGHDTPSDMQSFLDLLEEVLKWQPHLSDKRPIMIHCQTGFMRCGPTALVLNEIQRIKKENGQINIVESVKTMKTRCRDLIQNKTQYRFCYEAILTYIKNYGTYQNL</sequence>
<dbReference type="PROSITE" id="PS50055">
    <property type="entry name" value="TYR_PHOSPHATASE_PTP"/>
    <property type="match status" value="2"/>
</dbReference>